<evidence type="ECO:0000259" key="1">
    <source>
        <dbReference type="Pfam" id="PF13577"/>
    </source>
</evidence>
<dbReference type="AlphaFoldDB" id="A0A7X9QHZ0"/>
<protein>
    <submittedName>
        <fullName evidence="2">Nuclear transport factor 2 family protein</fullName>
    </submittedName>
</protein>
<dbReference type="Pfam" id="PF13577">
    <property type="entry name" value="SnoaL_4"/>
    <property type="match status" value="1"/>
</dbReference>
<reference evidence="2 3" key="1">
    <citation type="submission" date="2020-04" db="EMBL/GenBank/DDBJ databases">
        <title>MicrobeNet Type strains.</title>
        <authorList>
            <person name="Nicholson A.C."/>
        </authorList>
    </citation>
    <scope>NUCLEOTIDE SEQUENCE [LARGE SCALE GENOMIC DNA]</scope>
    <source>
        <strain evidence="2 3">DSM 22768</strain>
    </source>
</reference>
<sequence>MTNYNDEKMVRRTIDLYAHYADTRQSQKQADLFAEGAVFHVFAAGNEESPVQTFTQSEELLAVFDDLNRYRTTFHFNGQTMIDLAENSETATAETYTIAYHESDIEGKPSLMTVAIRYEDEFVKVEGEWKFKLRNLYIRFIDTNYDIHSEQI</sequence>
<dbReference type="Gene3D" id="3.10.450.50">
    <property type="match status" value="1"/>
</dbReference>
<dbReference type="InterPro" id="IPR037401">
    <property type="entry name" value="SnoaL-like"/>
</dbReference>
<name>A0A7X9QHZ0_STRRT</name>
<evidence type="ECO:0000313" key="2">
    <source>
        <dbReference type="EMBL" id="NMD49705.1"/>
    </source>
</evidence>
<dbReference type="EMBL" id="JABASA010000020">
    <property type="protein sequence ID" value="NMD49705.1"/>
    <property type="molecule type" value="Genomic_DNA"/>
</dbReference>
<comment type="caution">
    <text evidence="2">The sequence shown here is derived from an EMBL/GenBank/DDBJ whole genome shotgun (WGS) entry which is preliminary data.</text>
</comment>
<evidence type="ECO:0000313" key="3">
    <source>
        <dbReference type="Proteomes" id="UP000532121"/>
    </source>
</evidence>
<organism evidence="2 3">
    <name type="scientific">Streptococcus ratti</name>
    <dbReference type="NCBI Taxonomy" id="1341"/>
    <lineage>
        <taxon>Bacteria</taxon>
        <taxon>Bacillati</taxon>
        <taxon>Bacillota</taxon>
        <taxon>Bacilli</taxon>
        <taxon>Lactobacillales</taxon>
        <taxon>Streptococcaceae</taxon>
        <taxon>Streptococcus</taxon>
    </lineage>
</organism>
<dbReference type="Proteomes" id="UP000532121">
    <property type="component" value="Unassembled WGS sequence"/>
</dbReference>
<gene>
    <name evidence="2" type="ORF">HHO37_08530</name>
</gene>
<dbReference type="SUPFAM" id="SSF54427">
    <property type="entry name" value="NTF2-like"/>
    <property type="match status" value="1"/>
</dbReference>
<dbReference type="RefSeq" id="WP_193523863.1">
    <property type="nucleotide sequence ID" value="NZ_JABASA010000020.1"/>
</dbReference>
<feature type="domain" description="SnoaL-like" evidence="1">
    <location>
        <begin position="5"/>
        <end position="134"/>
    </location>
</feature>
<accession>A0A7X9QHZ0</accession>
<dbReference type="InterPro" id="IPR032710">
    <property type="entry name" value="NTF2-like_dom_sf"/>
</dbReference>
<proteinExistence type="predicted"/>